<evidence type="ECO:0000256" key="1">
    <source>
        <dbReference type="ARBA" id="ARBA00022723"/>
    </source>
</evidence>
<dbReference type="Proteomes" id="UP000092555">
    <property type="component" value="Unassembled WGS sequence"/>
</dbReference>
<dbReference type="GO" id="GO:0005634">
    <property type="term" value="C:nucleus"/>
    <property type="evidence" value="ECO:0007669"/>
    <property type="project" value="TreeGrafter"/>
</dbReference>
<name>A0A1A0H9K1_9ASCO</name>
<feature type="domain" description="CMP/dCMP-type deaminase" evidence="4">
    <location>
        <begin position="10"/>
        <end position="133"/>
    </location>
</feature>
<dbReference type="InterPro" id="IPR002125">
    <property type="entry name" value="CMP_dCMP_dom"/>
</dbReference>
<evidence type="ECO:0000313" key="6">
    <source>
        <dbReference type="Proteomes" id="UP000092555"/>
    </source>
</evidence>
<dbReference type="InterPro" id="IPR016193">
    <property type="entry name" value="Cytidine_deaminase-like"/>
</dbReference>
<dbReference type="InterPro" id="IPR016192">
    <property type="entry name" value="APOBEC/CMP_deaminase_Zn-bd"/>
</dbReference>
<reference evidence="5 6" key="1">
    <citation type="submission" date="2016-05" db="EMBL/GenBank/DDBJ databases">
        <title>Comparative genomics of biotechnologically important yeasts.</title>
        <authorList>
            <consortium name="DOE Joint Genome Institute"/>
            <person name="Riley R."/>
            <person name="Haridas S."/>
            <person name="Wolfe K.H."/>
            <person name="Lopes M.R."/>
            <person name="Hittinger C.T."/>
            <person name="Goker M."/>
            <person name="Salamov A."/>
            <person name="Wisecaver J."/>
            <person name="Long T.M."/>
            <person name="Aerts A.L."/>
            <person name="Barry K."/>
            <person name="Choi C."/>
            <person name="Clum A."/>
            <person name="Coughlan A.Y."/>
            <person name="Deshpande S."/>
            <person name="Douglass A.P."/>
            <person name="Hanson S.J."/>
            <person name="Klenk H.-P."/>
            <person name="LaButti K."/>
            <person name="Lapidus A."/>
            <person name="Lindquist E."/>
            <person name="Lipzen A."/>
            <person name="Meier-kolthoff J.P."/>
            <person name="Ohm R.A."/>
            <person name="Otillar R.P."/>
            <person name="Pangilinan J."/>
            <person name="Peng Y."/>
            <person name="Rokas A."/>
            <person name="Rosa C.A."/>
            <person name="Scheuner C."/>
            <person name="Sibirny A.A."/>
            <person name="Slot J.C."/>
            <person name="Stielow J.B."/>
            <person name="Sun H."/>
            <person name="Kurtzman C.P."/>
            <person name="Blackwell M."/>
            <person name="Grigoriev I.V."/>
            <person name="Jeffries T.W."/>
        </authorList>
    </citation>
    <scope>NUCLEOTIDE SEQUENCE [LARGE SCALE GENOMIC DNA]</scope>
    <source>
        <strain evidence="5 6">NRRL YB-4993</strain>
    </source>
</reference>
<dbReference type="Gene3D" id="3.40.140.10">
    <property type="entry name" value="Cytidine Deaminase, domain 2"/>
    <property type="match status" value="1"/>
</dbReference>
<gene>
    <name evidence="5" type="ORF">METBIDRAFT_206039</name>
</gene>
<evidence type="ECO:0000256" key="2">
    <source>
        <dbReference type="ARBA" id="ARBA00022801"/>
    </source>
</evidence>
<keyword evidence="6" id="KW-1185">Reference proteome</keyword>
<dbReference type="GO" id="GO:0002100">
    <property type="term" value="P:tRNA wobble adenosine to inosine editing"/>
    <property type="evidence" value="ECO:0007669"/>
    <property type="project" value="EnsemblFungi"/>
</dbReference>
<dbReference type="GO" id="GO:0005737">
    <property type="term" value="C:cytoplasm"/>
    <property type="evidence" value="ECO:0007669"/>
    <property type="project" value="TreeGrafter"/>
</dbReference>
<dbReference type="Pfam" id="PF00383">
    <property type="entry name" value="dCMP_cyt_deam_1"/>
    <property type="match status" value="1"/>
</dbReference>
<dbReference type="PROSITE" id="PS00903">
    <property type="entry name" value="CYT_DCMP_DEAMINASES_1"/>
    <property type="match status" value="1"/>
</dbReference>
<keyword evidence="3" id="KW-0862">Zinc</keyword>
<evidence type="ECO:0000256" key="3">
    <source>
        <dbReference type="ARBA" id="ARBA00022833"/>
    </source>
</evidence>
<dbReference type="OrthoDB" id="1701769at2759"/>
<keyword evidence="2" id="KW-0378">Hydrolase</keyword>
<dbReference type="GeneID" id="30027963"/>
<dbReference type="PANTHER" id="PTHR11079:SF149">
    <property type="entry name" value="TRNA-SPECIFIC ADENOSINE DEAMINASE 2"/>
    <property type="match status" value="1"/>
</dbReference>
<protein>
    <submittedName>
        <fullName evidence="5">Cytidine deaminase-like protein</fullName>
    </submittedName>
</protein>
<dbReference type="GO" id="GO:0052717">
    <property type="term" value="F:tRNA-specific adenosine-34 deaminase activity"/>
    <property type="evidence" value="ECO:0007669"/>
    <property type="project" value="TreeGrafter"/>
</dbReference>
<sequence>MDGPPTPDLTRHFRNMALAVFVAFRALQNGETPVACVFVHGPSQAILAYGCNDTNRSLNGTRHAEFLGIDALLARHGLLGAPAHEIAAFFADVWLYVTIEPCVMCALALQHIGIGRVYFGAANDRFGGNGTVLRVQGAACYRSMGGIMRPEAIALLRQFYVQENGSAPVPKAKKNKDIEGKEFPANLDFRLYVSEPEFCREMGPQRAARFYHAPNPQEEITPVLGAGYGLRSLITEDHVRQMPAYERLYPDSPCEIATDLARLAAMLPTITDAGVVDLGGKADAKKRRLHGPG</sequence>
<dbReference type="GO" id="GO:0052718">
    <property type="term" value="C:tRNA-specific adenosine-34 deaminase complex"/>
    <property type="evidence" value="ECO:0007669"/>
    <property type="project" value="EnsemblFungi"/>
</dbReference>
<dbReference type="CDD" id="cd01285">
    <property type="entry name" value="nucleoside_deaminase"/>
    <property type="match status" value="1"/>
</dbReference>
<evidence type="ECO:0000313" key="5">
    <source>
        <dbReference type="EMBL" id="OBA20804.1"/>
    </source>
</evidence>
<proteinExistence type="predicted"/>
<dbReference type="STRING" id="869754.A0A1A0H9K1"/>
<keyword evidence="1" id="KW-0479">Metal-binding</keyword>
<dbReference type="PANTHER" id="PTHR11079">
    <property type="entry name" value="CYTOSINE DEAMINASE FAMILY MEMBER"/>
    <property type="match status" value="1"/>
</dbReference>
<organism evidence="5 6">
    <name type="scientific">Metschnikowia bicuspidata var. bicuspidata NRRL YB-4993</name>
    <dbReference type="NCBI Taxonomy" id="869754"/>
    <lineage>
        <taxon>Eukaryota</taxon>
        <taxon>Fungi</taxon>
        <taxon>Dikarya</taxon>
        <taxon>Ascomycota</taxon>
        <taxon>Saccharomycotina</taxon>
        <taxon>Pichiomycetes</taxon>
        <taxon>Metschnikowiaceae</taxon>
        <taxon>Metschnikowia</taxon>
    </lineage>
</organism>
<dbReference type="SUPFAM" id="SSF53927">
    <property type="entry name" value="Cytidine deaminase-like"/>
    <property type="match status" value="1"/>
</dbReference>
<dbReference type="RefSeq" id="XP_018711326.1">
    <property type="nucleotide sequence ID" value="XM_018854987.1"/>
</dbReference>
<dbReference type="PROSITE" id="PS51747">
    <property type="entry name" value="CYT_DCMP_DEAMINASES_2"/>
    <property type="match status" value="1"/>
</dbReference>
<dbReference type="AlphaFoldDB" id="A0A1A0H9K1"/>
<comment type="caution">
    <text evidence="5">The sequence shown here is derived from an EMBL/GenBank/DDBJ whole genome shotgun (WGS) entry which is preliminary data.</text>
</comment>
<accession>A0A1A0H9K1</accession>
<dbReference type="GO" id="GO:0008270">
    <property type="term" value="F:zinc ion binding"/>
    <property type="evidence" value="ECO:0007669"/>
    <property type="project" value="InterPro"/>
</dbReference>
<evidence type="ECO:0000259" key="4">
    <source>
        <dbReference type="PROSITE" id="PS51747"/>
    </source>
</evidence>
<dbReference type="EMBL" id="LXTC01000004">
    <property type="protein sequence ID" value="OBA20804.1"/>
    <property type="molecule type" value="Genomic_DNA"/>
</dbReference>